<dbReference type="InterPro" id="IPR036250">
    <property type="entry name" value="AcylCo_DH-like_C"/>
</dbReference>
<dbReference type="PANTHER" id="PTHR43188">
    <property type="entry name" value="ACYL-COENZYME A OXIDASE"/>
    <property type="match status" value="1"/>
</dbReference>
<dbReference type="InterPro" id="IPR006091">
    <property type="entry name" value="Acyl-CoA_Oxase/DH_mid-dom"/>
</dbReference>
<feature type="domain" description="Acyl-CoA oxidase/dehydrogenase middle" evidence="7">
    <location>
        <begin position="165"/>
        <end position="257"/>
    </location>
</feature>
<feature type="domain" description="Acyl-CoA dehydrogenase/oxidase N-terminal" evidence="8">
    <location>
        <begin position="54"/>
        <end position="159"/>
    </location>
</feature>
<dbReference type="Pfam" id="PF00441">
    <property type="entry name" value="Acyl-CoA_dh_1"/>
    <property type="match status" value="1"/>
</dbReference>
<dbReference type="Gene3D" id="2.40.110.10">
    <property type="entry name" value="Butyryl-CoA Dehydrogenase, subunit A, domain 2"/>
    <property type="match status" value="1"/>
</dbReference>
<evidence type="ECO:0000259" key="8">
    <source>
        <dbReference type="Pfam" id="PF02771"/>
    </source>
</evidence>
<dbReference type="FunFam" id="2.40.110.10:FF:000013">
    <property type="entry name" value="Acyl-coenzyme A oxidase 4 peroxisomal"/>
    <property type="match status" value="1"/>
</dbReference>
<keyword evidence="4 5" id="KW-0274">FAD</keyword>
<name>A0A3S5HLU0_9APIC</name>
<proteinExistence type="evidence at transcript level"/>
<evidence type="ECO:0000256" key="4">
    <source>
        <dbReference type="ARBA" id="ARBA00022827"/>
    </source>
</evidence>
<protein>
    <submittedName>
        <fullName evidence="9">Acyl-CoA oxidase</fullName>
    </submittedName>
</protein>
<dbReference type="InterPro" id="IPR013786">
    <property type="entry name" value="AcylCoA_DH/ox_N"/>
</dbReference>
<comment type="cofactor">
    <cofactor evidence="1 5">
        <name>FAD</name>
        <dbReference type="ChEBI" id="CHEBI:57692"/>
    </cofactor>
</comment>
<evidence type="ECO:0000259" key="6">
    <source>
        <dbReference type="Pfam" id="PF00441"/>
    </source>
</evidence>
<keyword evidence="11" id="KW-1185">Reference proteome</keyword>
<reference evidence="9" key="1">
    <citation type="journal article" date="2018" name="Genome Biol. Evol.">
        <title>Nephromyces encodes a urate metabolism pathway and predicted peroxisomes, demonstrating these are not ancient losses of apicomplexans.</title>
        <authorList>
            <person name="Paight C."/>
            <person name="Slamovits C.H."/>
            <person name="Saffo M.B."/>
            <person name="Lane C.E."/>
        </authorList>
    </citation>
    <scope>NUCLEOTIDE SEQUENCE</scope>
    <source>
        <strain evidence="9">Cardio9</strain>
    </source>
</reference>
<dbReference type="AlphaFoldDB" id="A0A3S5HLU0"/>
<dbReference type="Proteomes" id="UP000823046">
    <property type="component" value="Unassembled WGS sequence"/>
</dbReference>
<dbReference type="InterPro" id="IPR009075">
    <property type="entry name" value="AcylCo_DH/oxidase_C"/>
</dbReference>
<dbReference type="InterPro" id="IPR037069">
    <property type="entry name" value="AcylCoA_DH/ox_N_sf"/>
</dbReference>
<evidence type="ECO:0000256" key="5">
    <source>
        <dbReference type="RuleBase" id="RU362125"/>
    </source>
</evidence>
<reference evidence="10 11" key="2">
    <citation type="journal article" date="2020" name="bioRxiv">
        <title>Metabolic contributions of an alphaproteobacterial endosymbiont in the apicomplexan Cardiosporidium cionae.</title>
        <authorList>
            <person name="Hunter E.S."/>
            <person name="Paight C.J."/>
            <person name="Lane C.E."/>
        </authorList>
    </citation>
    <scope>NUCLEOTIDE SEQUENCE [LARGE SCALE GENOMIC DNA]</scope>
    <source>
        <strain evidence="10">ESH_2018</strain>
    </source>
</reference>
<evidence type="ECO:0000256" key="2">
    <source>
        <dbReference type="ARBA" id="ARBA00009347"/>
    </source>
</evidence>
<comment type="similarity">
    <text evidence="2 5">Belongs to the acyl-CoA dehydrogenase family.</text>
</comment>
<dbReference type="PANTHER" id="PTHR43188:SF1">
    <property type="entry name" value="ACYL-COA DEHYDROGENASE"/>
    <property type="match status" value="1"/>
</dbReference>
<evidence type="ECO:0000313" key="9">
    <source>
        <dbReference type="EMBL" id="AZL94166.1"/>
    </source>
</evidence>
<dbReference type="OrthoDB" id="435240at2759"/>
<dbReference type="GO" id="GO:0003995">
    <property type="term" value="F:acyl-CoA dehydrogenase activity"/>
    <property type="evidence" value="ECO:0007669"/>
    <property type="project" value="InterPro"/>
</dbReference>
<accession>A0A3S5HLU0</accession>
<dbReference type="EMBL" id="JADAQX010000527">
    <property type="protein sequence ID" value="KAF8819977.1"/>
    <property type="molecule type" value="Genomic_DNA"/>
</dbReference>
<keyword evidence="3 5" id="KW-0285">Flavoprotein</keyword>
<keyword evidence="5" id="KW-0560">Oxidoreductase</keyword>
<organism evidence="9">
    <name type="scientific">Cardiosporidium cionae</name>
    <dbReference type="NCBI Taxonomy" id="476202"/>
    <lineage>
        <taxon>Eukaryota</taxon>
        <taxon>Sar</taxon>
        <taxon>Alveolata</taxon>
        <taxon>Apicomplexa</taxon>
        <taxon>Aconoidasida</taxon>
        <taxon>Nephromycida</taxon>
        <taxon>Cardiosporidium</taxon>
    </lineage>
</organism>
<dbReference type="InterPro" id="IPR045008">
    <property type="entry name" value="ACX4-like"/>
</dbReference>
<dbReference type="GO" id="GO:0050660">
    <property type="term" value="F:flavin adenine dinucleotide binding"/>
    <property type="evidence" value="ECO:0007669"/>
    <property type="project" value="InterPro"/>
</dbReference>
<gene>
    <name evidence="10" type="ORF">IE077_000594</name>
</gene>
<dbReference type="SUPFAM" id="SSF56645">
    <property type="entry name" value="Acyl-CoA dehydrogenase NM domain-like"/>
    <property type="match status" value="1"/>
</dbReference>
<evidence type="ECO:0000259" key="7">
    <source>
        <dbReference type="Pfam" id="PF02770"/>
    </source>
</evidence>
<dbReference type="GO" id="GO:0006635">
    <property type="term" value="P:fatty acid beta-oxidation"/>
    <property type="evidence" value="ECO:0007669"/>
    <property type="project" value="InterPro"/>
</dbReference>
<dbReference type="InterPro" id="IPR009100">
    <property type="entry name" value="AcylCoA_DH/oxidase_NM_dom_sf"/>
</dbReference>
<dbReference type="EMBL" id="MK212200">
    <property type="protein sequence ID" value="AZL94166.1"/>
    <property type="molecule type" value="mRNA"/>
</dbReference>
<dbReference type="Gene3D" id="1.20.140.10">
    <property type="entry name" value="Butyryl-CoA Dehydrogenase, subunit A, domain 3"/>
    <property type="match status" value="1"/>
</dbReference>
<feature type="domain" description="Acyl-CoA dehydrogenase/oxidase C-terminal" evidence="6">
    <location>
        <begin position="275"/>
        <end position="412"/>
    </location>
</feature>
<dbReference type="Pfam" id="PF02771">
    <property type="entry name" value="Acyl-CoA_dh_N"/>
    <property type="match status" value="1"/>
</dbReference>
<dbReference type="Gene3D" id="1.10.540.10">
    <property type="entry name" value="Acyl-CoA dehydrogenase/oxidase, N-terminal domain"/>
    <property type="match status" value="1"/>
</dbReference>
<evidence type="ECO:0000256" key="3">
    <source>
        <dbReference type="ARBA" id="ARBA00022630"/>
    </source>
</evidence>
<evidence type="ECO:0000256" key="1">
    <source>
        <dbReference type="ARBA" id="ARBA00001974"/>
    </source>
</evidence>
<sequence>MKKNQIPQKRMSAVAQHLKNAPIPAALYPKSPLNERCDALKTLHFDASLAPQEINFRHKMRSILDAFANEDLASSYESATFSPKLLALAKNLGPGGLQIREYGCAGLTSVEVMLLAIEMFRMDASFSTFYLVQNGLALPSIAVAGSAEQKAKWIPSMARFDKIGAFGLTEPEAGSDATNLKTTAQRVSGGWILNGRKRWIGNATFADVTVIWAKNLETHHINGFLVEKGTAGFFVSKIAHKMALRMVQNADITLKDCFVPESSRLLIEGFSGSTAKVLEASRAVVAMGSTGLLIGAYERALNYCLQRQQFGKSLVGFQLVQERLMQVLGKIQGMAMSSLHLARLLDKGEAQMAQIALSKAWCTKTAREGVSLCREILGGNGIVYDFGVAMAFLDAEAMYTYEGTYDINALLAGRLITGVNSLTS</sequence>
<dbReference type="SUPFAM" id="SSF47203">
    <property type="entry name" value="Acyl-CoA dehydrogenase C-terminal domain-like"/>
    <property type="match status" value="1"/>
</dbReference>
<dbReference type="InterPro" id="IPR046373">
    <property type="entry name" value="Acyl-CoA_Oxase/DH_mid-dom_sf"/>
</dbReference>
<evidence type="ECO:0000313" key="10">
    <source>
        <dbReference type="EMBL" id="KAF8819977.1"/>
    </source>
</evidence>
<dbReference type="Pfam" id="PF02770">
    <property type="entry name" value="Acyl-CoA_dh_M"/>
    <property type="match status" value="1"/>
</dbReference>
<evidence type="ECO:0000313" key="11">
    <source>
        <dbReference type="Proteomes" id="UP000823046"/>
    </source>
</evidence>